<reference evidence="1 2" key="1">
    <citation type="submission" date="2020-09" db="EMBL/GenBank/DDBJ databases">
        <title>De no assembly of potato wild relative species, Solanum commersonii.</title>
        <authorList>
            <person name="Cho K."/>
        </authorList>
    </citation>
    <scope>NUCLEOTIDE SEQUENCE [LARGE SCALE GENOMIC DNA]</scope>
    <source>
        <strain evidence="1">LZ3.2</strain>
        <tissue evidence="1">Leaf</tissue>
    </source>
</reference>
<evidence type="ECO:0000313" key="1">
    <source>
        <dbReference type="EMBL" id="KAG5606649.1"/>
    </source>
</evidence>
<name>A0A9J5Z180_SOLCO</name>
<dbReference type="Proteomes" id="UP000824120">
    <property type="component" value="Chromosome 5"/>
</dbReference>
<dbReference type="EMBL" id="JACXVP010000005">
    <property type="protein sequence ID" value="KAG5606649.1"/>
    <property type="molecule type" value="Genomic_DNA"/>
</dbReference>
<protein>
    <recommendedName>
        <fullName evidence="3">GAG-pre-integrase domain-containing protein</fullName>
    </recommendedName>
</protein>
<dbReference type="OrthoDB" id="1745225at2759"/>
<comment type="caution">
    <text evidence="1">The sequence shown here is derived from an EMBL/GenBank/DDBJ whole genome shotgun (WGS) entry which is preliminary data.</text>
</comment>
<evidence type="ECO:0000313" key="2">
    <source>
        <dbReference type="Proteomes" id="UP000824120"/>
    </source>
</evidence>
<accession>A0A9J5Z180</accession>
<keyword evidence="2" id="KW-1185">Reference proteome</keyword>
<proteinExistence type="predicted"/>
<gene>
    <name evidence="1" type="ORF">H5410_028141</name>
</gene>
<organism evidence="1 2">
    <name type="scientific">Solanum commersonii</name>
    <name type="common">Commerson's wild potato</name>
    <name type="synonym">Commerson's nightshade</name>
    <dbReference type="NCBI Taxonomy" id="4109"/>
    <lineage>
        <taxon>Eukaryota</taxon>
        <taxon>Viridiplantae</taxon>
        <taxon>Streptophyta</taxon>
        <taxon>Embryophyta</taxon>
        <taxon>Tracheophyta</taxon>
        <taxon>Spermatophyta</taxon>
        <taxon>Magnoliopsida</taxon>
        <taxon>eudicotyledons</taxon>
        <taxon>Gunneridae</taxon>
        <taxon>Pentapetalae</taxon>
        <taxon>asterids</taxon>
        <taxon>lamiids</taxon>
        <taxon>Solanales</taxon>
        <taxon>Solanaceae</taxon>
        <taxon>Solanoideae</taxon>
        <taxon>Solaneae</taxon>
        <taxon>Solanum</taxon>
    </lineage>
</organism>
<evidence type="ECO:0008006" key="3">
    <source>
        <dbReference type="Google" id="ProtNLM"/>
    </source>
</evidence>
<dbReference type="AlphaFoldDB" id="A0A9J5Z180"/>
<sequence length="213" mass="23445">MVHSLSMLTQHSPLDRALCNKVHLPTGSLAHVSHIGFSQVLGGVEISNDLSSGNVRGTDTLENDLYVVHVYTQLKTQEAQLKSQQDQDNTTNVVSSTRSNNLVLWHQRLGHVPHMSHSGFLLFPVLQFIGDNSTSIDIPCAEIPLCDQAFTKAFDFSLKPECSPPVSLPSLAIPTPKSIGLSRSSRPTKPPIWMTDFITPKTRYLNCSITNDL</sequence>